<keyword evidence="2" id="KW-1185">Reference proteome</keyword>
<name>A0A9X7W2R7_9BACL</name>
<gene>
    <name evidence="1" type="ORF">JZ786_09360</name>
</gene>
<organism evidence="1 2">
    <name type="scientific">Alicyclobacillus mengziensis</name>
    <dbReference type="NCBI Taxonomy" id="2931921"/>
    <lineage>
        <taxon>Bacteria</taxon>
        <taxon>Bacillati</taxon>
        <taxon>Bacillota</taxon>
        <taxon>Bacilli</taxon>
        <taxon>Bacillales</taxon>
        <taxon>Alicyclobacillaceae</taxon>
        <taxon>Alicyclobacillus</taxon>
    </lineage>
</organism>
<dbReference type="EMBL" id="CP071182">
    <property type="protein sequence ID" value="QSO49107.1"/>
    <property type="molecule type" value="Genomic_DNA"/>
</dbReference>
<accession>A0A9X7W2R7</accession>
<proteinExistence type="predicted"/>
<reference evidence="1 2" key="1">
    <citation type="submission" date="2021-02" db="EMBL/GenBank/DDBJ databases">
        <title>Alicyclobacillus curvatus sp. nov. and Alicyclobacillus mengziensis sp. nov., two acidophilic bacteria isolated from acid mine drainage.</title>
        <authorList>
            <person name="Huang Y."/>
        </authorList>
    </citation>
    <scope>NUCLEOTIDE SEQUENCE [LARGE SCALE GENOMIC DNA]</scope>
    <source>
        <strain evidence="1 2">S30H14</strain>
    </source>
</reference>
<evidence type="ECO:0000313" key="2">
    <source>
        <dbReference type="Proteomes" id="UP000663505"/>
    </source>
</evidence>
<protein>
    <submittedName>
        <fullName evidence="1">Uncharacterized protein</fullName>
    </submittedName>
</protein>
<sequence>MAGDGRRWQAMAGDGRRWQAMAGDGRRWQASVGRPALAASDTYLPYRVYLWGYMPAP</sequence>
<dbReference type="Proteomes" id="UP000663505">
    <property type="component" value="Chromosome"/>
</dbReference>
<evidence type="ECO:0000313" key="1">
    <source>
        <dbReference type="EMBL" id="QSO49107.1"/>
    </source>
</evidence>
<dbReference type="RefSeq" id="WP_206658421.1">
    <property type="nucleotide sequence ID" value="NZ_CP071182.1"/>
</dbReference>
<dbReference type="KEGG" id="afx:JZ786_09360"/>
<dbReference type="AlphaFoldDB" id="A0A9X7W2R7"/>